<dbReference type="PANTHER" id="PTHR10151:SF120">
    <property type="entry name" value="BIS(5'-ADENOSYL)-TRIPHOSPHATASE"/>
    <property type="match status" value="1"/>
</dbReference>
<dbReference type="SUPFAM" id="SSF53649">
    <property type="entry name" value="Alkaline phosphatase-like"/>
    <property type="match status" value="1"/>
</dbReference>
<dbReference type="RefSeq" id="WP_250857279.1">
    <property type="nucleotide sequence ID" value="NZ_JAGSOJ010000001.1"/>
</dbReference>
<dbReference type="Proteomes" id="UP001056429">
    <property type="component" value="Unassembled WGS sequence"/>
</dbReference>
<protein>
    <submittedName>
        <fullName evidence="1">Alkaline phosphatase family protein</fullName>
    </submittedName>
</protein>
<dbReference type="InterPro" id="IPR017850">
    <property type="entry name" value="Alkaline_phosphatase_core_sf"/>
</dbReference>
<organism evidence="1 2">
    <name type="scientific">Oceanirhabdus seepicola</name>
    <dbReference type="NCBI Taxonomy" id="2828781"/>
    <lineage>
        <taxon>Bacteria</taxon>
        <taxon>Bacillati</taxon>
        <taxon>Bacillota</taxon>
        <taxon>Clostridia</taxon>
        <taxon>Eubacteriales</taxon>
        <taxon>Clostridiaceae</taxon>
        <taxon>Oceanirhabdus</taxon>
    </lineage>
</organism>
<evidence type="ECO:0000313" key="1">
    <source>
        <dbReference type="EMBL" id="MCM1988410.1"/>
    </source>
</evidence>
<comment type="caution">
    <text evidence="1">The sequence shown here is derived from an EMBL/GenBank/DDBJ whole genome shotgun (WGS) entry which is preliminary data.</text>
</comment>
<dbReference type="EMBL" id="JAGSOJ010000001">
    <property type="protein sequence ID" value="MCM1988410.1"/>
    <property type="molecule type" value="Genomic_DNA"/>
</dbReference>
<gene>
    <name evidence="1" type="ORF">KDK92_01550</name>
</gene>
<accession>A0A9J6NVB6</accession>
<dbReference type="Gene3D" id="3.40.720.10">
    <property type="entry name" value="Alkaline Phosphatase, subunit A"/>
    <property type="match status" value="1"/>
</dbReference>
<proteinExistence type="predicted"/>
<dbReference type="CDD" id="cd16018">
    <property type="entry name" value="Enpp"/>
    <property type="match status" value="1"/>
</dbReference>
<keyword evidence="2" id="KW-1185">Reference proteome</keyword>
<name>A0A9J6NVB6_9CLOT</name>
<evidence type="ECO:0000313" key="2">
    <source>
        <dbReference type="Proteomes" id="UP001056429"/>
    </source>
</evidence>
<reference evidence="1" key="1">
    <citation type="journal article" date="2021" name="mSystems">
        <title>Bacteria and Archaea Synergistically Convert Glycine Betaine to Biogenic Methane in the Formosa Cold Seep of the South China Sea.</title>
        <authorList>
            <person name="Li L."/>
            <person name="Zhang W."/>
            <person name="Zhang S."/>
            <person name="Song L."/>
            <person name="Sun Q."/>
            <person name="Zhang H."/>
            <person name="Xiang H."/>
            <person name="Dong X."/>
        </authorList>
    </citation>
    <scope>NUCLEOTIDE SEQUENCE</scope>
    <source>
        <strain evidence="1">ZWT</strain>
    </source>
</reference>
<dbReference type="Pfam" id="PF01663">
    <property type="entry name" value="Phosphodiest"/>
    <property type="match status" value="1"/>
</dbReference>
<sequence length="433" mass="49169">MKHSISIDNSNDKKSKYIVISIDALRSEDLKFLKTLPNFSKLINHGSVAKNVTSIYPSVTYPCHASIITGCYPDKHGVYNNYLFQPGRDNPDWFWFYKYIKRKTIIDIAKEKNMKVATLFWPVTGGIKLKYNLAEVLPHGKYKSQTSVSLKYSSTLFMLKCFIKYGHNLKGISQPYLDNFTTDCALDVLKKGVDLSLIHLVDLDSMRHKFGTNSQESYEALKRHDERLGRILSLLKEKNTLQDTTFFILGDHSFKDVEYMININSFLRDNTFISLSSDGKLLDYTAYAHKCDGSCEIFVKDSSTKNRLLSLLNKSTLNTLGIKNVYTEASLSDFNVGNNISIMLEAKDGFYFTNNYTSNLYVEKNDPSKCVAHHGYNPKEEDYKTLFIASGKGISAGIEIEHMNLVDIAPTFCKLINETIDGMDGTCIDQMLI</sequence>
<reference evidence="1" key="2">
    <citation type="submission" date="2021-04" db="EMBL/GenBank/DDBJ databases">
        <authorList>
            <person name="Dong X."/>
        </authorList>
    </citation>
    <scope>NUCLEOTIDE SEQUENCE</scope>
    <source>
        <strain evidence="1">ZWT</strain>
    </source>
</reference>
<dbReference type="InterPro" id="IPR002591">
    <property type="entry name" value="Phosphodiest/P_Trfase"/>
</dbReference>
<dbReference type="GO" id="GO:0016787">
    <property type="term" value="F:hydrolase activity"/>
    <property type="evidence" value="ECO:0007669"/>
    <property type="project" value="UniProtKB-ARBA"/>
</dbReference>
<dbReference type="AlphaFoldDB" id="A0A9J6NVB6"/>
<dbReference type="PANTHER" id="PTHR10151">
    <property type="entry name" value="ECTONUCLEOTIDE PYROPHOSPHATASE/PHOSPHODIESTERASE"/>
    <property type="match status" value="1"/>
</dbReference>